<evidence type="ECO:0000313" key="3">
    <source>
        <dbReference type="Proteomes" id="UP000030598"/>
    </source>
</evidence>
<dbReference type="EMBL" id="JNAH01000007">
    <property type="protein sequence ID" value="KGF86619.1"/>
    <property type="molecule type" value="Genomic_DNA"/>
</dbReference>
<proteinExistence type="predicted"/>
<dbReference type="AlphaFoldDB" id="A0A0A1ZEM5"/>
<gene>
    <name evidence="2" type="ORF">EU91_1381</name>
</gene>
<reference evidence="3" key="1">
    <citation type="journal article" date="2014" name="Sci. Data">
        <title>Genomes of diverse isolates of the marine cyanobacterium Prochlorococcus.</title>
        <authorList>
            <person name="Biller S."/>
            <person name="Berube P."/>
            <person name="Thompson J."/>
            <person name="Kelly L."/>
            <person name="Roggensack S."/>
            <person name="Awad L."/>
            <person name="Roache-Johnson K."/>
            <person name="Ding H."/>
            <person name="Giovannoni S.J."/>
            <person name="Moore L.R."/>
            <person name="Chisholm S.W."/>
        </authorList>
    </citation>
    <scope>NUCLEOTIDE SEQUENCE [LARGE SCALE GENOMIC DNA]</scope>
    <source>
        <strain evidence="3">GP2</strain>
    </source>
</reference>
<evidence type="ECO:0000313" key="2">
    <source>
        <dbReference type="EMBL" id="KGF86619.1"/>
    </source>
</evidence>
<dbReference type="OrthoDB" id="540772at2"/>
<dbReference type="RefSeq" id="WP_032524806.1">
    <property type="nucleotide sequence ID" value="NZ_CP138934.1"/>
</dbReference>
<keyword evidence="1" id="KW-1133">Transmembrane helix</keyword>
<name>A0A0A1ZEM5_PROMR</name>
<evidence type="ECO:0000256" key="1">
    <source>
        <dbReference type="SAM" id="Phobius"/>
    </source>
</evidence>
<keyword evidence="1" id="KW-0812">Transmembrane</keyword>
<organism evidence="2 3">
    <name type="scientific">Prochlorococcus marinus str. GP2</name>
    <dbReference type="NCBI Taxonomy" id="59925"/>
    <lineage>
        <taxon>Bacteria</taxon>
        <taxon>Bacillati</taxon>
        <taxon>Cyanobacteriota</taxon>
        <taxon>Cyanophyceae</taxon>
        <taxon>Synechococcales</taxon>
        <taxon>Prochlorococcaceae</taxon>
        <taxon>Prochlorococcus</taxon>
    </lineage>
</organism>
<comment type="caution">
    <text evidence="2">The sequence shown here is derived from an EMBL/GenBank/DDBJ whole genome shotgun (WGS) entry which is preliminary data.</text>
</comment>
<dbReference type="STRING" id="59925.EU91_1381"/>
<protein>
    <submittedName>
        <fullName evidence="2">Uncharacterized protein</fullName>
    </submittedName>
</protein>
<feature type="transmembrane region" description="Helical" evidence="1">
    <location>
        <begin position="12"/>
        <end position="33"/>
    </location>
</feature>
<sequence length="91" mass="10547">MSKKKFYKDLYFRIIPTIFFGFALGVILIWPGIISGNSRKCFFNILKDGSDGDIELKTILSINSNYLLKIKNARNNYLKILLVGDSCFRRF</sequence>
<dbReference type="Proteomes" id="UP000030598">
    <property type="component" value="Unassembled WGS sequence"/>
</dbReference>
<accession>A0A0A1ZEM5</accession>
<keyword evidence="1" id="KW-0472">Membrane</keyword>